<evidence type="ECO:0000256" key="4">
    <source>
        <dbReference type="ARBA" id="ARBA00022692"/>
    </source>
</evidence>
<comment type="subcellular location">
    <subcellularLocation>
        <location evidence="1">Cell membrane</location>
        <topology evidence="1">Multi-pass membrane protein</topology>
    </subcellularLocation>
</comment>
<keyword evidence="6 7" id="KW-0472">Membrane</keyword>
<dbReference type="Proteomes" id="UP000241639">
    <property type="component" value="Unassembled WGS sequence"/>
</dbReference>
<evidence type="ECO:0000313" key="9">
    <source>
        <dbReference type="EMBL" id="PTM59877.1"/>
    </source>
</evidence>
<reference evidence="9 10" key="1">
    <citation type="submission" date="2018-04" db="EMBL/GenBank/DDBJ databases">
        <title>Genomic Encyclopedia of Archaeal and Bacterial Type Strains, Phase II (KMG-II): from individual species to whole genera.</title>
        <authorList>
            <person name="Goeker M."/>
        </authorList>
    </citation>
    <scope>NUCLEOTIDE SEQUENCE [LARGE SCALE GENOMIC DNA]</scope>
    <source>
        <strain evidence="9 10">DSM 45169</strain>
    </source>
</reference>
<feature type="transmembrane region" description="Helical" evidence="7">
    <location>
        <begin position="310"/>
        <end position="330"/>
    </location>
</feature>
<evidence type="ECO:0000313" key="10">
    <source>
        <dbReference type="Proteomes" id="UP000241639"/>
    </source>
</evidence>
<evidence type="ECO:0000259" key="8">
    <source>
        <dbReference type="PROSITE" id="PS50850"/>
    </source>
</evidence>
<feature type="transmembrane region" description="Helical" evidence="7">
    <location>
        <begin position="219"/>
        <end position="243"/>
    </location>
</feature>
<feature type="transmembrane region" description="Helical" evidence="7">
    <location>
        <begin position="255"/>
        <end position="275"/>
    </location>
</feature>
<dbReference type="Pfam" id="PF07690">
    <property type="entry name" value="MFS_1"/>
    <property type="match status" value="1"/>
</dbReference>
<evidence type="ECO:0000256" key="3">
    <source>
        <dbReference type="ARBA" id="ARBA00022475"/>
    </source>
</evidence>
<evidence type="ECO:0000256" key="1">
    <source>
        <dbReference type="ARBA" id="ARBA00004651"/>
    </source>
</evidence>
<keyword evidence="5 7" id="KW-1133">Transmembrane helix</keyword>
<feature type="transmembrane region" description="Helical" evidence="7">
    <location>
        <begin position="162"/>
        <end position="187"/>
    </location>
</feature>
<feature type="transmembrane region" description="Helical" evidence="7">
    <location>
        <begin position="47"/>
        <end position="67"/>
    </location>
</feature>
<dbReference type="GO" id="GO:0022857">
    <property type="term" value="F:transmembrane transporter activity"/>
    <property type="evidence" value="ECO:0007669"/>
    <property type="project" value="InterPro"/>
</dbReference>
<dbReference type="PROSITE" id="PS50850">
    <property type="entry name" value="MFS"/>
    <property type="match status" value="1"/>
</dbReference>
<feature type="domain" description="Major facilitator superfamily (MFS) profile" evidence="8">
    <location>
        <begin position="220"/>
        <end position="407"/>
    </location>
</feature>
<dbReference type="PANTHER" id="PTHR23513">
    <property type="entry name" value="INTEGRAL MEMBRANE EFFLUX PROTEIN-RELATED"/>
    <property type="match status" value="1"/>
</dbReference>
<keyword evidence="4 7" id="KW-0812">Transmembrane</keyword>
<keyword evidence="3" id="KW-1003">Cell membrane</keyword>
<sequence>MFHNKERVMPLSFYRLWVGEGISALAGSWGTMANAWLVFHWTGSTTAIGTMWLFYFIPSLCIQWGLGPFLDRWDRARILTWCQWSRSAAFLIILGCLFFQWEAAGLLYLVAAWTGTIQALYTPTTQALLPALVSKEMLTRANARIDATFRVMNMAGPVLGGWAVAVAGAELNVAGVVMFYAFGGWLASGLPSIRGRKKEEQLSWKEAIREGIHFFSRDSLLICLTVLMAVIQWAVAVLLVLGLPYVTMELGHNTLAYGWFLAGYSSGYLLGSLGVSRWMRGQPLPAVMIGANVIGGLSFIGLALSPHLGWALVMEVMAGVCAPFFHVLSLRLFQERVPSPLMAQVFSLRVLVMRVVMPVGTVAAGWMGSAWGIRPALALTGGVVIMITLVGGGWLAAQWLRKSSDSS</sequence>
<keyword evidence="2" id="KW-0813">Transport</keyword>
<evidence type="ECO:0000256" key="5">
    <source>
        <dbReference type="ARBA" id="ARBA00022989"/>
    </source>
</evidence>
<dbReference type="PANTHER" id="PTHR23513:SF6">
    <property type="entry name" value="MAJOR FACILITATOR SUPERFAMILY ASSOCIATED DOMAIN-CONTAINING PROTEIN"/>
    <property type="match status" value="1"/>
</dbReference>
<gene>
    <name evidence="9" type="ORF">C8J48_2514</name>
</gene>
<comment type="caution">
    <text evidence="9">The sequence shown here is derived from an EMBL/GenBank/DDBJ whole genome shotgun (WGS) entry which is preliminary data.</text>
</comment>
<name>A0A2T4ZDC0_9BACL</name>
<dbReference type="Gene3D" id="1.20.1250.20">
    <property type="entry name" value="MFS general substrate transporter like domains"/>
    <property type="match status" value="1"/>
</dbReference>
<evidence type="ECO:0000256" key="7">
    <source>
        <dbReference type="SAM" id="Phobius"/>
    </source>
</evidence>
<dbReference type="InterPro" id="IPR011701">
    <property type="entry name" value="MFS"/>
</dbReference>
<feature type="transmembrane region" description="Helical" evidence="7">
    <location>
        <begin position="287"/>
        <end position="304"/>
    </location>
</feature>
<dbReference type="CDD" id="cd06173">
    <property type="entry name" value="MFS_MefA_like"/>
    <property type="match status" value="1"/>
</dbReference>
<evidence type="ECO:0000256" key="6">
    <source>
        <dbReference type="ARBA" id="ARBA00023136"/>
    </source>
</evidence>
<keyword evidence="10" id="KW-1185">Reference proteome</keyword>
<feature type="transmembrane region" description="Helical" evidence="7">
    <location>
        <begin position="21"/>
        <end position="41"/>
    </location>
</feature>
<feature type="transmembrane region" description="Helical" evidence="7">
    <location>
        <begin position="351"/>
        <end position="371"/>
    </location>
</feature>
<dbReference type="GO" id="GO:0005886">
    <property type="term" value="C:plasma membrane"/>
    <property type="evidence" value="ECO:0007669"/>
    <property type="project" value="UniProtKB-SubCell"/>
</dbReference>
<organism evidence="9 10">
    <name type="scientific">Desmospora activa DSM 45169</name>
    <dbReference type="NCBI Taxonomy" id="1121389"/>
    <lineage>
        <taxon>Bacteria</taxon>
        <taxon>Bacillati</taxon>
        <taxon>Bacillota</taxon>
        <taxon>Bacilli</taxon>
        <taxon>Bacillales</taxon>
        <taxon>Thermoactinomycetaceae</taxon>
        <taxon>Desmospora</taxon>
    </lineage>
</organism>
<dbReference type="SUPFAM" id="SSF103473">
    <property type="entry name" value="MFS general substrate transporter"/>
    <property type="match status" value="1"/>
</dbReference>
<feature type="transmembrane region" description="Helical" evidence="7">
    <location>
        <begin position="88"/>
        <end position="111"/>
    </location>
</feature>
<dbReference type="EMBL" id="PZZP01000001">
    <property type="protein sequence ID" value="PTM59877.1"/>
    <property type="molecule type" value="Genomic_DNA"/>
</dbReference>
<dbReference type="AlphaFoldDB" id="A0A2T4ZDC0"/>
<evidence type="ECO:0000256" key="2">
    <source>
        <dbReference type="ARBA" id="ARBA00022448"/>
    </source>
</evidence>
<accession>A0A2T4ZDC0</accession>
<dbReference type="InterPro" id="IPR036259">
    <property type="entry name" value="MFS_trans_sf"/>
</dbReference>
<feature type="transmembrane region" description="Helical" evidence="7">
    <location>
        <begin position="377"/>
        <end position="397"/>
    </location>
</feature>
<dbReference type="InterPro" id="IPR020846">
    <property type="entry name" value="MFS_dom"/>
</dbReference>
<protein>
    <submittedName>
        <fullName evidence="9">Putative MFS family arabinose efflux permease</fullName>
    </submittedName>
</protein>
<proteinExistence type="predicted"/>